<protein>
    <submittedName>
        <fullName evidence="1">Uncharacterized protein</fullName>
    </submittedName>
</protein>
<organism evidence="1">
    <name type="scientific">marine sediment metagenome</name>
    <dbReference type="NCBI Taxonomy" id="412755"/>
    <lineage>
        <taxon>unclassified sequences</taxon>
        <taxon>metagenomes</taxon>
        <taxon>ecological metagenomes</taxon>
    </lineage>
</organism>
<name>X0STJ5_9ZZZZ</name>
<dbReference type="EMBL" id="BARS01002352">
    <property type="protein sequence ID" value="GAF84468.1"/>
    <property type="molecule type" value="Genomic_DNA"/>
</dbReference>
<comment type="caution">
    <text evidence="1">The sequence shown here is derived from an EMBL/GenBank/DDBJ whole genome shotgun (WGS) entry which is preliminary data.</text>
</comment>
<reference evidence="1" key="1">
    <citation type="journal article" date="2014" name="Front. Microbiol.">
        <title>High frequency of phylogenetically diverse reductive dehalogenase-homologous genes in deep subseafloor sedimentary metagenomes.</title>
        <authorList>
            <person name="Kawai M."/>
            <person name="Futagami T."/>
            <person name="Toyoda A."/>
            <person name="Takaki Y."/>
            <person name="Nishi S."/>
            <person name="Hori S."/>
            <person name="Arai W."/>
            <person name="Tsubouchi T."/>
            <person name="Morono Y."/>
            <person name="Uchiyama I."/>
            <person name="Ito T."/>
            <person name="Fujiyama A."/>
            <person name="Inagaki F."/>
            <person name="Takami H."/>
        </authorList>
    </citation>
    <scope>NUCLEOTIDE SEQUENCE</scope>
    <source>
        <strain evidence="1">Expedition CK06-06</strain>
    </source>
</reference>
<gene>
    <name evidence="1" type="ORF">S01H1_04459</name>
</gene>
<sequence length="54" mass="6190">PPVGGSRIWLEQADPWIQQDDYFYESYAMDDPALSLLQARLIELGEPVQIKVIN</sequence>
<dbReference type="AlphaFoldDB" id="X0STJ5"/>
<accession>X0STJ5</accession>
<feature type="non-terminal residue" evidence="1">
    <location>
        <position position="1"/>
    </location>
</feature>
<evidence type="ECO:0000313" key="1">
    <source>
        <dbReference type="EMBL" id="GAF84468.1"/>
    </source>
</evidence>
<proteinExistence type="predicted"/>